<evidence type="ECO:0000313" key="9">
    <source>
        <dbReference type="Proteomes" id="UP000186308"/>
    </source>
</evidence>
<feature type="domain" description="Prepilin type IV endopeptidase peptidase" evidence="7">
    <location>
        <begin position="7"/>
        <end position="108"/>
    </location>
</feature>
<name>A0A8G2CKB2_ACIRU</name>
<evidence type="ECO:0000259" key="7">
    <source>
        <dbReference type="Pfam" id="PF01478"/>
    </source>
</evidence>
<dbReference type="Gene3D" id="1.20.120.1220">
    <property type="match status" value="1"/>
</dbReference>
<evidence type="ECO:0000256" key="2">
    <source>
        <dbReference type="ARBA" id="ARBA00022475"/>
    </source>
</evidence>
<sequence length="171" mass="18619">MQICLFMILVLFALVAVSDIVTRRVPHLFVWGVATLVLALRLPFGQTAIAFSLATGLIVFALLFIAYTRNAIGGGDVKLLTALSLGLPPIETVHFIVMTALAGGVVGLVYLGLARLHPVLRHGRDRFILRRLFIIECWRARRYRTVPYAVAIAAGAASVLLPAMLPARFAL</sequence>
<dbReference type="EMBL" id="FTNE01000008">
    <property type="protein sequence ID" value="SIQ71917.1"/>
    <property type="molecule type" value="Genomic_DNA"/>
</dbReference>
<feature type="transmembrane region" description="Helical" evidence="6">
    <location>
        <begin position="51"/>
        <end position="72"/>
    </location>
</feature>
<dbReference type="InterPro" id="IPR000045">
    <property type="entry name" value="Prepilin_IV_endopep_pep"/>
</dbReference>
<keyword evidence="2" id="KW-1003">Cell membrane</keyword>
<evidence type="ECO:0000256" key="3">
    <source>
        <dbReference type="ARBA" id="ARBA00022692"/>
    </source>
</evidence>
<protein>
    <submittedName>
        <fullName evidence="8">Prepilin peptidase CpaA</fullName>
    </submittedName>
</protein>
<evidence type="ECO:0000256" key="6">
    <source>
        <dbReference type="SAM" id="Phobius"/>
    </source>
</evidence>
<dbReference type="GO" id="GO:0005886">
    <property type="term" value="C:plasma membrane"/>
    <property type="evidence" value="ECO:0007669"/>
    <property type="project" value="UniProtKB-SubCell"/>
</dbReference>
<keyword evidence="5 6" id="KW-0472">Membrane</keyword>
<dbReference type="InterPro" id="IPR052218">
    <property type="entry name" value="Preflagellin_Peptidase"/>
</dbReference>
<dbReference type="GO" id="GO:0004190">
    <property type="term" value="F:aspartic-type endopeptidase activity"/>
    <property type="evidence" value="ECO:0007669"/>
    <property type="project" value="InterPro"/>
</dbReference>
<feature type="transmembrane region" description="Helical" evidence="6">
    <location>
        <begin position="146"/>
        <end position="165"/>
    </location>
</feature>
<reference evidence="8 9" key="1">
    <citation type="submission" date="2017-01" db="EMBL/GenBank/DDBJ databases">
        <authorList>
            <person name="Varghese N."/>
            <person name="Submissions S."/>
        </authorList>
    </citation>
    <scope>NUCLEOTIDE SEQUENCE [LARGE SCALE GENOMIC DNA]</scope>
    <source>
        <strain evidence="8 9">ATCC 35905</strain>
    </source>
</reference>
<dbReference type="AlphaFoldDB" id="A0A8G2CKB2"/>
<comment type="subcellular location">
    <subcellularLocation>
        <location evidence="1">Cell membrane</location>
        <topology evidence="1">Multi-pass membrane protein</topology>
    </subcellularLocation>
</comment>
<organism evidence="8 9">
    <name type="scientific">Acidiphilium rubrum</name>
    <dbReference type="NCBI Taxonomy" id="526"/>
    <lineage>
        <taxon>Bacteria</taxon>
        <taxon>Pseudomonadati</taxon>
        <taxon>Pseudomonadota</taxon>
        <taxon>Alphaproteobacteria</taxon>
        <taxon>Acetobacterales</taxon>
        <taxon>Acidocellaceae</taxon>
        <taxon>Acidiphilium</taxon>
    </lineage>
</organism>
<keyword evidence="3 6" id="KW-0812">Transmembrane</keyword>
<keyword evidence="9" id="KW-1185">Reference proteome</keyword>
<accession>A0A8G2CKB2</accession>
<dbReference type="PANTHER" id="PTHR36506">
    <property type="entry name" value="PREFLAGELLIN PEPTIDASE"/>
    <property type="match status" value="1"/>
</dbReference>
<keyword evidence="4 6" id="KW-1133">Transmembrane helix</keyword>
<dbReference type="Pfam" id="PF01478">
    <property type="entry name" value="Peptidase_A24"/>
    <property type="match status" value="1"/>
</dbReference>
<evidence type="ECO:0000256" key="4">
    <source>
        <dbReference type="ARBA" id="ARBA00022989"/>
    </source>
</evidence>
<gene>
    <name evidence="8" type="ORF">SAMN05421828_10894</name>
</gene>
<evidence type="ECO:0000256" key="1">
    <source>
        <dbReference type="ARBA" id="ARBA00004651"/>
    </source>
</evidence>
<proteinExistence type="predicted"/>
<evidence type="ECO:0000313" key="8">
    <source>
        <dbReference type="EMBL" id="SIQ71917.1"/>
    </source>
</evidence>
<feature type="transmembrane region" description="Helical" evidence="6">
    <location>
        <begin position="92"/>
        <end position="114"/>
    </location>
</feature>
<dbReference type="PANTHER" id="PTHR36506:SF1">
    <property type="entry name" value="PREFLAGELLIN PEPTIDASE"/>
    <property type="match status" value="1"/>
</dbReference>
<feature type="transmembrane region" description="Helical" evidence="6">
    <location>
        <begin position="28"/>
        <end position="44"/>
    </location>
</feature>
<dbReference type="Proteomes" id="UP000186308">
    <property type="component" value="Unassembled WGS sequence"/>
</dbReference>
<comment type="caution">
    <text evidence="8">The sequence shown here is derived from an EMBL/GenBank/DDBJ whole genome shotgun (WGS) entry which is preliminary data.</text>
</comment>
<evidence type="ECO:0000256" key="5">
    <source>
        <dbReference type="ARBA" id="ARBA00023136"/>
    </source>
</evidence>